<dbReference type="CDD" id="cd06223">
    <property type="entry name" value="PRTases_typeI"/>
    <property type="match status" value="1"/>
</dbReference>
<evidence type="ECO:0000256" key="3">
    <source>
        <dbReference type="ARBA" id="ARBA00004496"/>
    </source>
</evidence>
<reference evidence="13 14" key="1">
    <citation type="submission" date="2020-04" db="EMBL/GenBank/DDBJ databases">
        <title>Perkinsus olseni comparative genomics.</title>
        <authorList>
            <person name="Bogema D.R."/>
        </authorList>
    </citation>
    <scope>NUCLEOTIDE SEQUENCE [LARGE SCALE GENOMIC DNA]</scope>
    <source>
        <strain evidence="13">00978-12</strain>
    </source>
</reference>
<name>A0A7J6PNR4_PEROL</name>
<dbReference type="PANTHER" id="PTHR11776:SF7">
    <property type="entry name" value="PHOSPHORIBOSYLTRANSFERASE DOMAIN-CONTAINING PROTEIN"/>
    <property type="match status" value="1"/>
</dbReference>
<dbReference type="InterPro" id="IPR029057">
    <property type="entry name" value="PRTase-like"/>
</dbReference>
<dbReference type="FunFam" id="3.40.50.2020:FF:000004">
    <property type="entry name" value="Adenine phosphoribosyltransferase"/>
    <property type="match status" value="1"/>
</dbReference>
<evidence type="ECO:0000256" key="11">
    <source>
        <dbReference type="ARBA" id="ARBA00022726"/>
    </source>
</evidence>
<dbReference type="Proteomes" id="UP000541610">
    <property type="component" value="Unassembled WGS sequence"/>
</dbReference>
<evidence type="ECO:0000313" key="14">
    <source>
        <dbReference type="Proteomes" id="UP000541610"/>
    </source>
</evidence>
<evidence type="ECO:0000256" key="1">
    <source>
        <dbReference type="ARBA" id="ARBA00000868"/>
    </source>
</evidence>
<dbReference type="GO" id="GO:0005737">
    <property type="term" value="C:cytoplasm"/>
    <property type="evidence" value="ECO:0007669"/>
    <property type="project" value="UniProtKB-SubCell"/>
</dbReference>
<dbReference type="InterPro" id="IPR000836">
    <property type="entry name" value="PRTase_dom"/>
</dbReference>
<dbReference type="EC" id="2.4.2.7" evidence="7"/>
<gene>
    <name evidence="13" type="ORF">FOZ60_000138</name>
</gene>
<dbReference type="Pfam" id="PF00156">
    <property type="entry name" value="Pribosyltran"/>
    <property type="match status" value="1"/>
</dbReference>
<evidence type="ECO:0000313" key="13">
    <source>
        <dbReference type="EMBL" id="KAF4697794.1"/>
    </source>
</evidence>
<protein>
    <recommendedName>
        <fullName evidence="7">adenine phosphoribosyltransferase</fullName>
        <ecNumber evidence="7">2.4.2.7</ecNumber>
    </recommendedName>
</protein>
<organism evidence="13 14">
    <name type="scientific">Perkinsus olseni</name>
    <name type="common">Perkinsus atlanticus</name>
    <dbReference type="NCBI Taxonomy" id="32597"/>
    <lineage>
        <taxon>Eukaryota</taxon>
        <taxon>Sar</taxon>
        <taxon>Alveolata</taxon>
        <taxon>Perkinsozoa</taxon>
        <taxon>Perkinsea</taxon>
        <taxon>Perkinsida</taxon>
        <taxon>Perkinsidae</taxon>
        <taxon>Perkinsus</taxon>
    </lineage>
</organism>
<comment type="function">
    <text evidence="2">Catalyzes a salvage reaction resulting in the formation of AMP, that is energically less costly than de novo synthesis.</text>
</comment>
<dbReference type="GO" id="GO:0006166">
    <property type="term" value="P:purine ribonucleoside salvage"/>
    <property type="evidence" value="ECO:0007669"/>
    <property type="project" value="UniProtKB-KW"/>
</dbReference>
<accession>A0A7J6PNR4</accession>
<comment type="caution">
    <text evidence="13">The sequence shown here is derived from an EMBL/GenBank/DDBJ whole genome shotgun (WGS) entry which is preliminary data.</text>
</comment>
<dbReference type="Gene3D" id="3.40.50.2020">
    <property type="match status" value="1"/>
</dbReference>
<dbReference type="EMBL" id="JABANP010000001">
    <property type="protein sequence ID" value="KAF4697794.1"/>
    <property type="molecule type" value="Genomic_DNA"/>
</dbReference>
<comment type="similarity">
    <text evidence="5">Belongs to the purine/pyrimidine phosphoribosyltransferase family.</text>
</comment>
<dbReference type="InterPro" id="IPR050120">
    <property type="entry name" value="Adenine_PRTase"/>
</dbReference>
<evidence type="ECO:0000259" key="12">
    <source>
        <dbReference type="Pfam" id="PF00156"/>
    </source>
</evidence>
<evidence type="ECO:0000256" key="4">
    <source>
        <dbReference type="ARBA" id="ARBA00004659"/>
    </source>
</evidence>
<dbReference type="AlphaFoldDB" id="A0A7J6PNR4"/>
<evidence type="ECO:0000256" key="8">
    <source>
        <dbReference type="ARBA" id="ARBA00022490"/>
    </source>
</evidence>
<feature type="domain" description="Phosphoribosyltransferase" evidence="12">
    <location>
        <begin position="49"/>
        <end position="163"/>
    </location>
</feature>
<dbReference type="OrthoDB" id="363185at2759"/>
<comment type="catalytic activity">
    <reaction evidence="1">
        <text>AMP + diphosphate = 5-phospho-alpha-D-ribose 1-diphosphate + adenine</text>
        <dbReference type="Rhea" id="RHEA:16609"/>
        <dbReference type="ChEBI" id="CHEBI:16708"/>
        <dbReference type="ChEBI" id="CHEBI:33019"/>
        <dbReference type="ChEBI" id="CHEBI:58017"/>
        <dbReference type="ChEBI" id="CHEBI:456215"/>
        <dbReference type="EC" id="2.4.2.7"/>
    </reaction>
</comment>
<sequence length="190" mass="20586">MSNPVSFTQLQRIARALPCVPFKGIEKFYDIQGLLSKPDDFQEAICLLEAKSRSLRPTAIVGIDARGFLLAAPIALRLGVPMVMARKAGKMPGCSHRSTYAKEYETGETMEIQDGALKEGDRVIIMDDLLATGGTMRAAASLVEEAGAKTVGCLCIVELDALRGRETLSSPEREVWAMVNQAVLDSIVKD</sequence>
<evidence type="ECO:0000256" key="2">
    <source>
        <dbReference type="ARBA" id="ARBA00003968"/>
    </source>
</evidence>
<keyword evidence="10" id="KW-0808">Transferase</keyword>
<comment type="subcellular location">
    <subcellularLocation>
        <location evidence="3">Cytoplasm</location>
    </subcellularLocation>
</comment>
<evidence type="ECO:0000256" key="10">
    <source>
        <dbReference type="ARBA" id="ARBA00022679"/>
    </source>
</evidence>
<evidence type="ECO:0000256" key="9">
    <source>
        <dbReference type="ARBA" id="ARBA00022676"/>
    </source>
</evidence>
<comment type="subunit">
    <text evidence="6">Homodimer.</text>
</comment>
<proteinExistence type="inferred from homology"/>
<comment type="pathway">
    <text evidence="4">Purine metabolism; AMP biosynthesis via salvage pathway; AMP from adenine: step 1/1.</text>
</comment>
<dbReference type="NCBIfam" id="NF002636">
    <property type="entry name" value="PRK02304.1-5"/>
    <property type="match status" value="1"/>
</dbReference>
<dbReference type="PANTHER" id="PTHR11776">
    <property type="entry name" value="ADENINE PHOSPHORIBOSYLTRANSFERASE"/>
    <property type="match status" value="1"/>
</dbReference>
<evidence type="ECO:0000256" key="6">
    <source>
        <dbReference type="ARBA" id="ARBA00011738"/>
    </source>
</evidence>
<dbReference type="SUPFAM" id="SSF53271">
    <property type="entry name" value="PRTase-like"/>
    <property type="match status" value="1"/>
</dbReference>
<keyword evidence="9" id="KW-0328">Glycosyltransferase</keyword>
<evidence type="ECO:0000256" key="5">
    <source>
        <dbReference type="ARBA" id="ARBA00008391"/>
    </source>
</evidence>
<dbReference type="GO" id="GO:0003999">
    <property type="term" value="F:adenine phosphoribosyltransferase activity"/>
    <property type="evidence" value="ECO:0007669"/>
    <property type="project" value="UniProtKB-EC"/>
</dbReference>
<keyword evidence="11" id="KW-0660">Purine salvage</keyword>
<keyword evidence="8" id="KW-0963">Cytoplasm</keyword>
<evidence type="ECO:0000256" key="7">
    <source>
        <dbReference type="ARBA" id="ARBA00011893"/>
    </source>
</evidence>